<dbReference type="InterPro" id="IPR021333">
    <property type="entry name" value="DUF2946"/>
</dbReference>
<dbReference type="STRING" id="428992.SAMN05216272_103445"/>
<sequence length="126" mass="13346">MKRSKYVWLACFAVLFNLLAMPLCRSMPAPQGDLVLWGGFCSATGQAELPLVIKGGDRSDSGLPAAGQQQGSCCCTQASGAAPLAAHYRPLPPLVAGAVAEVQPILPWQPSHLRWPRLNPRASPLA</sequence>
<feature type="signal peptide" evidence="1">
    <location>
        <begin position="1"/>
        <end position="20"/>
    </location>
</feature>
<protein>
    <recommendedName>
        <fullName evidence="4">DUF2946 domain-containing protein</fullName>
    </recommendedName>
</protein>
<evidence type="ECO:0008006" key="4">
    <source>
        <dbReference type="Google" id="ProtNLM"/>
    </source>
</evidence>
<evidence type="ECO:0000256" key="1">
    <source>
        <dbReference type="SAM" id="SignalP"/>
    </source>
</evidence>
<dbReference type="RefSeq" id="WP_139199050.1">
    <property type="nucleotide sequence ID" value="NZ_FNDS01000003.1"/>
</dbReference>
<dbReference type="AlphaFoldDB" id="A0A1G8FTI2"/>
<dbReference type="EMBL" id="FNDS01000003">
    <property type="protein sequence ID" value="SDH85414.1"/>
    <property type="molecule type" value="Genomic_DNA"/>
</dbReference>
<dbReference type="OrthoDB" id="6906180at2"/>
<accession>A0A1G8FTI2</accession>
<name>A0A1G8FTI2_9PSED</name>
<keyword evidence="1" id="KW-0732">Signal</keyword>
<evidence type="ECO:0000313" key="2">
    <source>
        <dbReference type="EMBL" id="SDH85414.1"/>
    </source>
</evidence>
<proteinExistence type="predicted"/>
<reference evidence="3" key="1">
    <citation type="submission" date="2016-10" db="EMBL/GenBank/DDBJ databases">
        <authorList>
            <person name="Varghese N."/>
            <person name="Submissions S."/>
        </authorList>
    </citation>
    <scope>NUCLEOTIDE SEQUENCE [LARGE SCALE GENOMIC DNA]</scope>
    <source>
        <strain evidence="3">CCM 7469</strain>
    </source>
</reference>
<organism evidence="2 3">
    <name type="scientific">Pseudomonas panipatensis</name>
    <dbReference type="NCBI Taxonomy" id="428992"/>
    <lineage>
        <taxon>Bacteria</taxon>
        <taxon>Pseudomonadati</taxon>
        <taxon>Pseudomonadota</taxon>
        <taxon>Gammaproteobacteria</taxon>
        <taxon>Pseudomonadales</taxon>
        <taxon>Pseudomonadaceae</taxon>
        <taxon>Pseudomonas</taxon>
    </lineage>
</organism>
<evidence type="ECO:0000313" key="3">
    <source>
        <dbReference type="Proteomes" id="UP000199636"/>
    </source>
</evidence>
<gene>
    <name evidence="2" type="ORF">SAMN05216272_103445</name>
</gene>
<feature type="chain" id="PRO_5011546234" description="DUF2946 domain-containing protein" evidence="1">
    <location>
        <begin position="21"/>
        <end position="126"/>
    </location>
</feature>
<dbReference type="Proteomes" id="UP000199636">
    <property type="component" value="Unassembled WGS sequence"/>
</dbReference>
<dbReference type="Pfam" id="PF11162">
    <property type="entry name" value="DUF2946"/>
    <property type="match status" value="1"/>
</dbReference>
<keyword evidence="3" id="KW-1185">Reference proteome</keyword>